<gene>
    <name evidence="2" type="ORF">PLEPLA_LOCUS12350</name>
</gene>
<dbReference type="AlphaFoldDB" id="A0A9N7YAK3"/>
<evidence type="ECO:0000313" key="3">
    <source>
        <dbReference type="Proteomes" id="UP001153269"/>
    </source>
</evidence>
<accession>A0A9N7YAK3</accession>
<sequence>MTAPSLCGVEHEAWAYFTETLGPGAAGDHITSYGAGRGGSDQPTGSTASDCINMESQGDVRKCLRWSRARLQPSSHSGSGEISQHNKEADDQRHERAPLTSRQRR</sequence>
<dbReference type="Proteomes" id="UP001153269">
    <property type="component" value="Unassembled WGS sequence"/>
</dbReference>
<proteinExistence type="predicted"/>
<feature type="compositionally biased region" description="Polar residues" evidence="1">
    <location>
        <begin position="41"/>
        <end position="52"/>
    </location>
</feature>
<feature type="compositionally biased region" description="Basic and acidic residues" evidence="1">
    <location>
        <begin position="84"/>
        <end position="97"/>
    </location>
</feature>
<evidence type="ECO:0000313" key="2">
    <source>
        <dbReference type="EMBL" id="CAB1424425.1"/>
    </source>
</evidence>
<protein>
    <submittedName>
        <fullName evidence="2">Uncharacterized protein</fullName>
    </submittedName>
</protein>
<feature type="region of interest" description="Disordered" evidence="1">
    <location>
        <begin position="68"/>
        <end position="105"/>
    </location>
</feature>
<comment type="caution">
    <text evidence="2">The sequence shown here is derived from an EMBL/GenBank/DDBJ whole genome shotgun (WGS) entry which is preliminary data.</text>
</comment>
<dbReference type="EMBL" id="CADEAL010000730">
    <property type="protein sequence ID" value="CAB1424425.1"/>
    <property type="molecule type" value="Genomic_DNA"/>
</dbReference>
<keyword evidence="3" id="KW-1185">Reference proteome</keyword>
<organism evidence="2 3">
    <name type="scientific">Pleuronectes platessa</name>
    <name type="common">European plaice</name>
    <dbReference type="NCBI Taxonomy" id="8262"/>
    <lineage>
        <taxon>Eukaryota</taxon>
        <taxon>Metazoa</taxon>
        <taxon>Chordata</taxon>
        <taxon>Craniata</taxon>
        <taxon>Vertebrata</taxon>
        <taxon>Euteleostomi</taxon>
        <taxon>Actinopterygii</taxon>
        <taxon>Neopterygii</taxon>
        <taxon>Teleostei</taxon>
        <taxon>Neoteleostei</taxon>
        <taxon>Acanthomorphata</taxon>
        <taxon>Carangaria</taxon>
        <taxon>Pleuronectiformes</taxon>
        <taxon>Pleuronectoidei</taxon>
        <taxon>Pleuronectidae</taxon>
        <taxon>Pleuronectes</taxon>
    </lineage>
</organism>
<evidence type="ECO:0000256" key="1">
    <source>
        <dbReference type="SAM" id="MobiDB-lite"/>
    </source>
</evidence>
<feature type="region of interest" description="Disordered" evidence="1">
    <location>
        <begin position="25"/>
        <end position="52"/>
    </location>
</feature>
<name>A0A9N7YAK3_PLEPL</name>
<reference evidence="2" key="1">
    <citation type="submission" date="2020-03" db="EMBL/GenBank/DDBJ databases">
        <authorList>
            <person name="Weist P."/>
        </authorList>
    </citation>
    <scope>NUCLEOTIDE SEQUENCE</scope>
</reference>
<feature type="compositionally biased region" description="Polar residues" evidence="1">
    <location>
        <begin position="72"/>
        <end position="83"/>
    </location>
</feature>